<feature type="transmembrane region" description="Helical" evidence="1">
    <location>
        <begin position="52"/>
        <end position="74"/>
    </location>
</feature>
<evidence type="ECO:0008006" key="4">
    <source>
        <dbReference type="Google" id="ProtNLM"/>
    </source>
</evidence>
<reference evidence="3" key="1">
    <citation type="submission" date="2017-01" db="EMBL/GenBank/DDBJ databases">
        <authorList>
            <person name="Varghese N."/>
            <person name="Submissions S."/>
        </authorList>
    </citation>
    <scope>NUCLEOTIDE SEQUENCE [LARGE SCALE GENOMIC DNA]</scope>
    <source>
        <strain evidence="3">ATCC 12950</strain>
    </source>
</reference>
<keyword evidence="1" id="KW-0472">Membrane</keyword>
<dbReference type="RefSeq" id="WP_143734140.1">
    <property type="nucleotide sequence ID" value="NZ_FTNI01000004.1"/>
</dbReference>
<keyword evidence="1" id="KW-1133">Transmembrane helix</keyword>
<evidence type="ECO:0000313" key="2">
    <source>
        <dbReference type="EMBL" id="SIQ84801.1"/>
    </source>
</evidence>
<gene>
    <name evidence="2" type="ORF">SAMN05421833_10472</name>
</gene>
<name>A0A1N6W3T8_9ACTN</name>
<keyword evidence="3" id="KW-1185">Reference proteome</keyword>
<dbReference type="EMBL" id="FTNI01000004">
    <property type="protein sequence ID" value="SIQ84801.1"/>
    <property type="molecule type" value="Genomic_DNA"/>
</dbReference>
<organism evidence="2 3">
    <name type="scientific">Microbispora rosea</name>
    <dbReference type="NCBI Taxonomy" id="58117"/>
    <lineage>
        <taxon>Bacteria</taxon>
        <taxon>Bacillati</taxon>
        <taxon>Actinomycetota</taxon>
        <taxon>Actinomycetes</taxon>
        <taxon>Streptosporangiales</taxon>
        <taxon>Streptosporangiaceae</taxon>
        <taxon>Microbispora</taxon>
    </lineage>
</organism>
<feature type="transmembrane region" description="Helical" evidence="1">
    <location>
        <begin position="94"/>
        <end position="113"/>
    </location>
</feature>
<accession>A0A1N6W3T8</accession>
<evidence type="ECO:0000313" key="3">
    <source>
        <dbReference type="Proteomes" id="UP000186096"/>
    </source>
</evidence>
<feature type="transmembrane region" description="Helical" evidence="1">
    <location>
        <begin position="119"/>
        <end position="140"/>
    </location>
</feature>
<keyword evidence="1" id="KW-0812">Transmembrane</keyword>
<protein>
    <recommendedName>
        <fullName evidence="4">Transmembrane protein</fullName>
    </recommendedName>
</protein>
<dbReference type="OrthoDB" id="3543599at2"/>
<evidence type="ECO:0000256" key="1">
    <source>
        <dbReference type="SAM" id="Phobius"/>
    </source>
</evidence>
<dbReference type="STRING" id="58117.SAMN05421833_10472"/>
<feature type="transmembrane region" description="Helical" evidence="1">
    <location>
        <begin position="27"/>
        <end position="46"/>
    </location>
</feature>
<dbReference type="Proteomes" id="UP000186096">
    <property type="component" value="Unassembled WGS sequence"/>
</dbReference>
<proteinExistence type="predicted"/>
<sequence>MNPEEAARSLATIRQTQAKAMRSQPWLPTWFISAIGLTVTGILLVSEPGTPIPVTVGGGILICAALGALIAVFAKTRPMTVHDPAITRAFSAVYLPWLFGGIVLCWVVSFGLQAADVPYGMACGGVAMTAYFALGSRAISRRIARRVARRFEETR</sequence>
<dbReference type="AlphaFoldDB" id="A0A1N6W3T8"/>